<keyword evidence="3" id="KW-1185">Reference proteome</keyword>
<proteinExistence type="predicted"/>
<evidence type="ECO:0000313" key="2">
    <source>
        <dbReference type="EMBL" id="KAJ8265928.1"/>
    </source>
</evidence>
<comment type="caution">
    <text evidence="2">The sequence shown here is derived from an EMBL/GenBank/DDBJ whole genome shotgun (WGS) entry which is preliminary data.</text>
</comment>
<protein>
    <recommendedName>
        <fullName evidence="1">DUF6729 domain-containing protein</fullName>
    </recommendedName>
</protein>
<dbReference type="InterPro" id="IPR046616">
    <property type="entry name" value="DUF6729"/>
</dbReference>
<name>A0A9Q1DCH7_CONCO</name>
<evidence type="ECO:0000259" key="1">
    <source>
        <dbReference type="Pfam" id="PF20499"/>
    </source>
</evidence>
<reference evidence="2" key="1">
    <citation type="journal article" date="2023" name="Science">
        <title>Genome structures resolve the early diversification of teleost fishes.</title>
        <authorList>
            <person name="Parey E."/>
            <person name="Louis A."/>
            <person name="Montfort J."/>
            <person name="Bouchez O."/>
            <person name="Roques C."/>
            <person name="Iampietro C."/>
            <person name="Lluch J."/>
            <person name="Castinel A."/>
            <person name="Donnadieu C."/>
            <person name="Desvignes T."/>
            <person name="Floi Bucao C."/>
            <person name="Jouanno E."/>
            <person name="Wen M."/>
            <person name="Mejri S."/>
            <person name="Dirks R."/>
            <person name="Jansen H."/>
            <person name="Henkel C."/>
            <person name="Chen W.J."/>
            <person name="Zahm M."/>
            <person name="Cabau C."/>
            <person name="Klopp C."/>
            <person name="Thompson A.W."/>
            <person name="Robinson-Rechavi M."/>
            <person name="Braasch I."/>
            <person name="Lecointre G."/>
            <person name="Bobe J."/>
            <person name="Postlethwait J.H."/>
            <person name="Berthelot C."/>
            <person name="Roest Crollius H."/>
            <person name="Guiguen Y."/>
        </authorList>
    </citation>
    <scope>NUCLEOTIDE SEQUENCE</scope>
    <source>
        <strain evidence="2">Concon-B</strain>
    </source>
</reference>
<evidence type="ECO:0000313" key="3">
    <source>
        <dbReference type="Proteomes" id="UP001152803"/>
    </source>
</evidence>
<dbReference type="PANTHER" id="PTHR24401:SF29">
    <property type="entry name" value="SI:CH211-243P7.3-RELATED"/>
    <property type="match status" value="1"/>
</dbReference>
<dbReference type="OrthoDB" id="8942218at2759"/>
<dbReference type="PANTHER" id="PTHR24401">
    <property type="entry name" value="SI:CH211-243P7.3-RELATED"/>
    <property type="match status" value="1"/>
</dbReference>
<feature type="domain" description="DUF6729" evidence="1">
    <location>
        <begin position="79"/>
        <end position="174"/>
    </location>
</feature>
<dbReference type="Proteomes" id="UP001152803">
    <property type="component" value="Unassembled WGS sequence"/>
</dbReference>
<accession>A0A9Q1DCH7</accession>
<dbReference type="EMBL" id="JAFJMO010000010">
    <property type="protein sequence ID" value="KAJ8265928.1"/>
    <property type="molecule type" value="Genomic_DNA"/>
</dbReference>
<organism evidence="2 3">
    <name type="scientific">Conger conger</name>
    <name type="common">Conger eel</name>
    <name type="synonym">Muraena conger</name>
    <dbReference type="NCBI Taxonomy" id="82655"/>
    <lineage>
        <taxon>Eukaryota</taxon>
        <taxon>Metazoa</taxon>
        <taxon>Chordata</taxon>
        <taxon>Craniata</taxon>
        <taxon>Vertebrata</taxon>
        <taxon>Euteleostomi</taxon>
        <taxon>Actinopterygii</taxon>
        <taxon>Neopterygii</taxon>
        <taxon>Teleostei</taxon>
        <taxon>Anguilliformes</taxon>
        <taxon>Congridae</taxon>
        <taxon>Conger</taxon>
    </lineage>
</organism>
<sequence>MASTPEVCQLRSVAFWRGQQTCSSTEEVAQTIPEGSSTSQSGHRSQHQCCGCHLQHYCTCRPGGTAIALAADCCSMTGNRFFSHRLLVWMPYRLWKLRLQCTSPACAGHQLCGGGLHRRVRQVLDIDNHYNMVTETLICTRCRSSYLSWGHTVLQQLDLAHRSQFRVILTRNAKLQVAPHCVQQGHPHQAGGHQGSPHLHLWITKKLSGPAKGTAQWLTSMGSEIGQVLISVLTADEGGGIDAMTAGLVERYRRAGVAPPTLLYVDSHCCKEAGDTKLKQRFSGWPNVIIRLDIWHFIRRLAGGVTTDAHQLYPIFMARLSACIFEWDAGDLAQLRRAKREQLTQEGWPVLMDAEVDKHISKAELALHCKRRTRGTDNTISLVDMLIGELIGDKGKDSMGVPLFDTVRMMHLWRVQKRHVGCIQDPPNVELYTETDGHQGWNCPENL</sequence>
<dbReference type="AlphaFoldDB" id="A0A9Q1DCH7"/>
<gene>
    <name evidence="2" type="ORF">COCON_G00150270</name>
</gene>
<dbReference type="Pfam" id="PF20499">
    <property type="entry name" value="DUF6729"/>
    <property type="match status" value="1"/>
</dbReference>